<sequence>AEMWQFFHTKVDDIVLFEGWKVDQPSVMLLACAITFVAGIGFEFVKFARRKIVRALKQRQDPNYSPSPIAALFTAPHLVGTAFFALQLSVGYVLMLIVMTFSVWLCLAVIAGATIGFVIFDGRD</sequence>
<feature type="transmembrane region" description="Helical" evidence="4">
    <location>
        <begin position="92"/>
        <end position="120"/>
    </location>
</feature>
<dbReference type="PANTHER" id="PTHR12483">
    <property type="entry name" value="SOLUTE CARRIER FAMILY 31 COPPER TRANSPORTERS"/>
    <property type="match status" value="1"/>
</dbReference>
<feature type="transmembrane region" description="Helical" evidence="4">
    <location>
        <begin position="69"/>
        <end position="86"/>
    </location>
</feature>
<evidence type="ECO:0000256" key="2">
    <source>
        <dbReference type="ARBA" id="ARBA00022989"/>
    </source>
</evidence>
<proteinExistence type="inferred from homology"/>
<keyword evidence="4" id="KW-0813">Transport</keyword>
<comment type="caution">
    <text evidence="5">The sequence shown here is derived from an EMBL/GenBank/DDBJ whole genome shotgun (WGS) entry which is preliminary data.</text>
</comment>
<comment type="similarity">
    <text evidence="4">Belongs to the copper transporter (Ctr) (TC 1.A.56) family. SLC31A subfamily.</text>
</comment>
<gene>
    <name evidence="5" type="ORF">PFISCL1PPCAC_26106</name>
</gene>
<dbReference type="InterPro" id="IPR007274">
    <property type="entry name" value="Cop_transporter"/>
</dbReference>
<evidence type="ECO:0000313" key="6">
    <source>
        <dbReference type="Proteomes" id="UP001432322"/>
    </source>
</evidence>
<keyword evidence="4" id="KW-0186">Copper</keyword>
<dbReference type="GO" id="GO:0005375">
    <property type="term" value="F:copper ion transmembrane transporter activity"/>
    <property type="evidence" value="ECO:0007669"/>
    <property type="project" value="UniProtKB-UniRule"/>
</dbReference>
<keyword evidence="4" id="KW-0406">Ion transport</keyword>
<evidence type="ECO:0000256" key="4">
    <source>
        <dbReference type="RuleBase" id="RU367022"/>
    </source>
</evidence>
<feature type="transmembrane region" description="Helical" evidence="4">
    <location>
        <begin position="27"/>
        <end position="48"/>
    </location>
</feature>
<dbReference type="Proteomes" id="UP001432322">
    <property type="component" value="Unassembled WGS sequence"/>
</dbReference>
<reference evidence="5" key="1">
    <citation type="submission" date="2023-10" db="EMBL/GenBank/DDBJ databases">
        <title>Genome assembly of Pristionchus species.</title>
        <authorList>
            <person name="Yoshida K."/>
            <person name="Sommer R.J."/>
        </authorList>
    </citation>
    <scope>NUCLEOTIDE SEQUENCE</scope>
    <source>
        <strain evidence="5">RS5133</strain>
    </source>
</reference>
<organism evidence="5 6">
    <name type="scientific">Pristionchus fissidentatus</name>
    <dbReference type="NCBI Taxonomy" id="1538716"/>
    <lineage>
        <taxon>Eukaryota</taxon>
        <taxon>Metazoa</taxon>
        <taxon>Ecdysozoa</taxon>
        <taxon>Nematoda</taxon>
        <taxon>Chromadorea</taxon>
        <taxon>Rhabditida</taxon>
        <taxon>Rhabditina</taxon>
        <taxon>Diplogasteromorpha</taxon>
        <taxon>Diplogasteroidea</taxon>
        <taxon>Neodiplogasteridae</taxon>
        <taxon>Pristionchus</taxon>
    </lineage>
</organism>
<keyword evidence="2 4" id="KW-1133">Transmembrane helix</keyword>
<keyword evidence="3 4" id="KW-0472">Membrane</keyword>
<dbReference type="AlphaFoldDB" id="A0AAV5WZ99"/>
<evidence type="ECO:0000256" key="1">
    <source>
        <dbReference type="ARBA" id="ARBA00022692"/>
    </source>
</evidence>
<feature type="non-terminal residue" evidence="5">
    <location>
        <position position="1"/>
    </location>
</feature>
<keyword evidence="1 4" id="KW-0812">Transmembrane</keyword>
<dbReference type="GO" id="GO:0016020">
    <property type="term" value="C:membrane"/>
    <property type="evidence" value="ECO:0007669"/>
    <property type="project" value="UniProtKB-SubCell"/>
</dbReference>
<dbReference type="EMBL" id="BTSY01000006">
    <property type="protein sequence ID" value="GMT34809.1"/>
    <property type="molecule type" value="Genomic_DNA"/>
</dbReference>
<evidence type="ECO:0000256" key="3">
    <source>
        <dbReference type="ARBA" id="ARBA00023136"/>
    </source>
</evidence>
<accession>A0AAV5WZ99</accession>
<protein>
    <recommendedName>
        <fullName evidence="4">Copper transport protein</fullName>
    </recommendedName>
</protein>
<name>A0AAV5WZ99_9BILA</name>
<keyword evidence="4" id="KW-0187">Copper transport</keyword>
<keyword evidence="6" id="KW-1185">Reference proteome</keyword>
<evidence type="ECO:0000313" key="5">
    <source>
        <dbReference type="EMBL" id="GMT34809.1"/>
    </source>
</evidence>
<dbReference type="PANTHER" id="PTHR12483:SF115">
    <property type="entry name" value="COPPER TRANSPORT PROTEIN"/>
    <property type="match status" value="1"/>
</dbReference>
<dbReference type="Pfam" id="PF04145">
    <property type="entry name" value="Ctr"/>
    <property type="match status" value="2"/>
</dbReference>
<comment type="subcellular location">
    <subcellularLocation>
        <location evidence="4">Membrane</location>
        <topology evidence="4">Multi-pass membrane protein</topology>
    </subcellularLocation>
</comment>